<dbReference type="Pfam" id="PF09684">
    <property type="entry name" value="Tail_P2_I"/>
    <property type="match status" value="1"/>
</dbReference>
<protein>
    <submittedName>
        <fullName evidence="1">Phage tail protein, P2 protein I family</fullName>
    </submittedName>
</protein>
<sequence length="184" mass="19842">MTYPSLLPPGSTALEKALEQVAAGLLEIPTPVRSVWSPDDCPIELLPWLAWGLSLDNWSTSWPEGIKRERVRQAIAIARRKGTAESVRAVVASFGGSVAIREWWQSEPKGDPHTFSLVLNLDFADAPASAAFVDQVIAEVSRAKPVRSTFTFTQGINTQASVGLLAAVRPTIFARLSCMAPAAT</sequence>
<reference evidence="2" key="1">
    <citation type="submission" date="2017-02" db="EMBL/GenBank/DDBJ databases">
        <authorList>
            <person name="Varghese N."/>
            <person name="Submissions S."/>
        </authorList>
    </citation>
    <scope>NUCLEOTIDE SEQUENCE [LARGE SCALE GENOMIC DNA]</scope>
    <source>
        <strain evidence="2">SM117</strain>
    </source>
</reference>
<evidence type="ECO:0000313" key="1">
    <source>
        <dbReference type="EMBL" id="SLK09544.1"/>
    </source>
</evidence>
<dbReference type="InterPro" id="IPR006521">
    <property type="entry name" value="Tail_protein_I"/>
</dbReference>
<dbReference type="AlphaFoldDB" id="A0A1U6INH9"/>
<organism evidence="1 2">
    <name type="scientific">Novosphingobium mathurense</name>
    <dbReference type="NCBI Taxonomy" id="428990"/>
    <lineage>
        <taxon>Bacteria</taxon>
        <taxon>Pseudomonadati</taxon>
        <taxon>Pseudomonadota</taxon>
        <taxon>Alphaproteobacteria</taxon>
        <taxon>Sphingomonadales</taxon>
        <taxon>Sphingomonadaceae</taxon>
        <taxon>Novosphingobium</taxon>
    </lineage>
</organism>
<dbReference type="EMBL" id="FVZE01000010">
    <property type="protein sequence ID" value="SLK09544.1"/>
    <property type="molecule type" value="Genomic_DNA"/>
</dbReference>
<name>A0A1U6INH9_9SPHN</name>
<evidence type="ECO:0000313" key="2">
    <source>
        <dbReference type="Proteomes" id="UP000190989"/>
    </source>
</evidence>
<dbReference type="STRING" id="428990.SAMN06295987_11015"/>
<dbReference type="Proteomes" id="UP000190989">
    <property type="component" value="Unassembled WGS sequence"/>
</dbReference>
<accession>A0A1U6INH9</accession>
<proteinExistence type="predicted"/>
<gene>
    <name evidence="1" type="ORF">SAMN06295987_11015</name>
</gene>
<keyword evidence="2" id="KW-1185">Reference proteome</keyword>
<dbReference type="NCBIfam" id="TIGR01634">
    <property type="entry name" value="tail_P2_I"/>
    <property type="match status" value="1"/>
</dbReference>
<dbReference type="RefSeq" id="WP_079731696.1">
    <property type="nucleotide sequence ID" value="NZ_FVZE01000010.1"/>
</dbReference>